<dbReference type="GO" id="GO:0008083">
    <property type="term" value="F:growth factor activity"/>
    <property type="evidence" value="ECO:0007669"/>
    <property type="project" value="UniProtKB-KW"/>
</dbReference>
<dbReference type="Pfam" id="PF00019">
    <property type="entry name" value="TGF_beta"/>
    <property type="match status" value="1"/>
</dbReference>
<evidence type="ECO:0000256" key="6">
    <source>
        <dbReference type="RuleBase" id="RU000354"/>
    </source>
</evidence>
<evidence type="ECO:0000256" key="2">
    <source>
        <dbReference type="ARBA" id="ARBA00006656"/>
    </source>
</evidence>
<comment type="caution">
    <text evidence="9">The sequence shown here is derived from an EMBL/GenBank/DDBJ whole genome shotgun (WGS) entry which is preliminary data.</text>
</comment>
<feature type="domain" description="TGF-beta family profile" evidence="8">
    <location>
        <begin position="257"/>
        <end position="367"/>
    </location>
</feature>
<evidence type="ECO:0000256" key="4">
    <source>
        <dbReference type="ARBA" id="ARBA00023030"/>
    </source>
</evidence>
<feature type="chain" id="PRO_5029580523" description="TGF-beta family profile domain-containing protein" evidence="7">
    <location>
        <begin position="23"/>
        <end position="371"/>
    </location>
</feature>
<dbReference type="PANTHER" id="PTHR11848">
    <property type="entry name" value="TGF-BETA FAMILY"/>
    <property type="match status" value="1"/>
</dbReference>
<proteinExistence type="inferred from homology"/>
<accession>A0A7J6CTB2</accession>
<dbReference type="InterPro" id="IPR017948">
    <property type="entry name" value="TGFb_CS"/>
</dbReference>
<reference evidence="9 10" key="1">
    <citation type="submission" date="2020-04" db="EMBL/GenBank/DDBJ databases">
        <title>Chromosome-level genome assembly of a cyprinid fish Onychostoma macrolepis by integration of Nanopore Sequencing, Bionano and Hi-C technology.</title>
        <authorList>
            <person name="Wang D."/>
        </authorList>
    </citation>
    <scope>NUCLEOTIDE SEQUENCE [LARGE SCALE GENOMIC DNA]</scope>
    <source>
        <strain evidence="9">SWU-2019</strain>
        <tissue evidence="9">Muscle</tissue>
    </source>
</reference>
<evidence type="ECO:0000313" key="9">
    <source>
        <dbReference type="EMBL" id="KAF4110568.1"/>
    </source>
</evidence>
<dbReference type="PROSITE" id="PS00250">
    <property type="entry name" value="TGF_BETA_1"/>
    <property type="match status" value="1"/>
</dbReference>
<evidence type="ECO:0000259" key="8">
    <source>
        <dbReference type="PROSITE" id="PS51362"/>
    </source>
</evidence>
<dbReference type="SUPFAM" id="SSF57501">
    <property type="entry name" value="Cystine-knot cytokines"/>
    <property type="match status" value="1"/>
</dbReference>
<dbReference type="GO" id="GO:0005615">
    <property type="term" value="C:extracellular space"/>
    <property type="evidence" value="ECO:0007669"/>
    <property type="project" value="TreeGrafter"/>
</dbReference>
<evidence type="ECO:0000313" key="10">
    <source>
        <dbReference type="Proteomes" id="UP000579812"/>
    </source>
</evidence>
<evidence type="ECO:0000256" key="1">
    <source>
        <dbReference type="ARBA" id="ARBA00004613"/>
    </source>
</evidence>
<evidence type="ECO:0000256" key="3">
    <source>
        <dbReference type="ARBA" id="ARBA00022525"/>
    </source>
</evidence>
<dbReference type="OrthoDB" id="9411036at2759"/>
<comment type="subcellular location">
    <subcellularLocation>
        <location evidence="1">Secreted</location>
    </subcellularLocation>
</comment>
<dbReference type="Proteomes" id="UP000579812">
    <property type="component" value="Unassembled WGS sequence"/>
</dbReference>
<protein>
    <recommendedName>
        <fullName evidence="8">TGF-beta family profile domain-containing protein</fullName>
    </recommendedName>
</protein>
<dbReference type="AlphaFoldDB" id="A0A7J6CTB2"/>
<dbReference type="InterPro" id="IPR029034">
    <property type="entry name" value="Cystine-knot_cytokine"/>
</dbReference>
<gene>
    <name evidence="9" type="ORF">G5714_007599</name>
</gene>
<keyword evidence="3" id="KW-0964">Secreted</keyword>
<dbReference type="SMART" id="SM00204">
    <property type="entry name" value="TGFB"/>
    <property type="match status" value="1"/>
</dbReference>
<name>A0A7J6CTB2_9TELE</name>
<keyword evidence="7" id="KW-0732">Signal</keyword>
<dbReference type="PANTHER" id="PTHR11848:SF243">
    <property type="entry name" value="GROWTH_DIFFERENTIATION FACTOR 6-A-LIKE"/>
    <property type="match status" value="1"/>
</dbReference>
<sequence>MRFSASFLCFLIGLLGLGGTHSLLLTEDQGGELEDRDLSKAILEMLHINKLSAPQQAKPHPYMKHVYQSLDAQARDLSGADGTLVQSFRSIEDSKYGTPGWIWFNMSQLSPFMRVAELVLLRKTLHHKPLSVTVTVHSLSPGPDNLSISGPLAEHLLSLDRLPPSGYDVFDVTAAITQPLRHSDILGFQLRFGDESGSLVLHEALTQSLYCLNGSSLSQPLLVLYRSTSMEHQQRASGASSEHRHRPSCMASSEYDRQRIQLRHGRHVAACKLYVHHVNLHTSKLSQWILQPSNFNISICRGICLKEIPASSMSVQRHRKQHGENDLQRSNCTPQGLSSLIVMYSSDTADIIIKELKDIRAERCVCQPTAR</sequence>
<dbReference type="EMBL" id="JAAMOB010000007">
    <property type="protein sequence ID" value="KAF4110568.1"/>
    <property type="molecule type" value="Genomic_DNA"/>
</dbReference>
<organism evidence="9 10">
    <name type="scientific">Onychostoma macrolepis</name>
    <dbReference type="NCBI Taxonomy" id="369639"/>
    <lineage>
        <taxon>Eukaryota</taxon>
        <taxon>Metazoa</taxon>
        <taxon>Chordata</taxon>
        <taxon>Craniata</taxon>
        <taxon>Vertebrata</taxon>
        <taxon>Euteleostomi</taxon>
        <taxon>Actinopterygii</taxon>
        <taxon>Neopterygii</taxon>
        <taxon>Teleostei</taxon>
        <taxon>Ostariophysi</taxon>
        <taxon>Cypriniformes</taxon>
        <taxon>Cyprinidae</taxon>
        <taxon>Acrossocheilinae</taxon>
        <taxon>Onychostoma</taxon>
    </lineage>
</organism>
<evidence type="ECO:0000256" key="7">
    <source>
        <dbReference type="SAM" id="SignalP"/>
    </source>
</evidence>
<dbReference type="PROSITE" id="PS51362">
    <property type="entry name" value="TGF_BETA_2"/>
    <property type="match status" value="1"/>
</dbReference>
<evidence type="ECO:0000256" key="5">
    <source>
        <dbReference type="ARBA" id="ARBA00023157"/>
    </source>
</evidence>
<comment type="similarity">
    <text evidence="2 6">Belongs to the TGF-beta family.</text>
</comment>
<dbReference type="GO" id="GO:0005125">
    <property type="term" value="F:cytokine activity"/>
    <property type="evidence" value="ECO:0007669"/>
    <property type="project" value="TreeGrafter"/>
</dbReference>
<dbReference type="CDD" id="cd13756">
    <property type="entry name" value="TGF_beta_BMPs_GDFs"/>
    <property type="match status" value="1"/>
</dbReference>
<dbReference type="InterPro" id="IPR015615">
    <property type="entry name" value="TGF-beta-rel"/>
</dbReference>
<keyword evidence="10" id="KW-1185">Reference proteome</keyword>
<keyword evidence="4 6" id="KW-0339">Growth factor</keyword>
<keyword evidence="5" id="KW-1015">Disulfide bond</keyword>
<feature type="signal peptide" evidence="7">
    <location>
        <begin position="1"/>
        <end position="22"/>
    </location>
</feature>
<dbReference type="Gene3D" id="2.10.90.10">
    <property type="entry name" value="Cystine-knot cytokines"/>
    <property type="match status" value="1"/>
</dbReference>
<dbReference type="InterPro" id="IPR001839">
    <property type="entry name" value="TGF-b_C"/>
</dbReference>